<evidence type="ECO:0000256" key="1">
    <source>
        <dbReference type="SAM" id="MobiDB-lite"/>
    </source>
</evidence>
<sequence length="180" mass="20251">MSPTGRKNHPWLALAICYLLMASTAILLVAAQHEPDGPLDQEQVISDLRQLLDLQFDLTNNGSAEISPVNLMKRMSNLRQLRDPHTMNRLAQMARQRPPPPPPPPFAIQQPGRFNHFRYPPTPSTFMGAPPPPPPPPPNFQLPAKQQPDHHPNLYLGVDGHLQSPRNNERECRSPTTFFS</sequence>
<gene>
    <name evidence="3" type="ORF">DAPPUDRAFT_102081</name>
</gene>
<keyword evidence="2" id="KW-0732">Signal</keyword>
<protein>
    <submittedName>
        <fullName evidence="3">Uncharacterized protein</fullName>
    </submittedName>
</protein>
<feature type="chain" id="PRO_5003240296" evidence="2">
    <location>
        <begin position="32"/>
        <end position="180"/>
    </location>
</feature>
<dbReference type="HOGENOM" id="CLU_1497734_0_0_1"/>
<dbReference type="Proteomes" id="UP000000305">
    <property type="component" value="Unassembled WGS sequence"/>
</dbReference>
<dbReference type="AlphaFoldDB" id="E9GFB7"/>
<proteinExistence type="predicted"/>
<accession>E9GFB7</accession>
<dbReference type="KEGG" id="dpx:DAPPUDRAFT_102081"/>
<feature type="signal peptide" evidence="2">
    <location>
        <begin position="1"/>
        <end position="31"/>
    </location>
</feature>
<name>E9GFB7_DAPPU</name>
<reference evidence="3 4" key="1">
    <citation type="journal article" date="2011" name="Science">
        <title>The ecoresponsive genome of Daphnia pulex.</title>
        <authorList>
            <person name="Colbourne J.K."/>
            <person name="Pfrender M.E."/>
            <person name="Gilbert D."/>
            <person name="Thomas W.K."/>
            <person name="Tucker A."/>
            <person name="Oakley T.H."/>
            <person name="Tokishita S."/>
            <person name="Aerts A."/>
            <person name="Arnold G.J."/>
            <person name="Basu M.K."/>
            <person name="Bauer D.J."/>
            <person name="Caceres C.E."/>
            <person name="Carmel L."/>
            <person name="Casola C."/>
            <person name="Choi J.H."/>
            <person name="Detter J.C."/>
            <person name="Dong Q."/>
            <person name="Dusheyko S."/>
            <person name="Eads B.D."/>
            <person name="Frohlich T."/>
            <person name="Geiler-Samerotte K.A."/>
            <person name="Gerlach D."/>
            <person name="Hatcher P."/>
            <person name="Jogdeo S."/>
            <person name="Krijgsveld J."/>
            <person name="Kriventseva E.V."/>
            <person name="Kultz D."/>
            <person name="Laforsch C."/>
            <person name="Lindquist E."/>
            <person name="Lopez J."/>
            <person name="Manak J.R."/>
            <person name="Muller J."/>
            <person name="Pangilinan J."/>
            <person name="Patwardhan R.P."/>
            <person name="Pitluck S."/>
            <person name="Pritham E.J."/>
            <person name="Rechtsteiner A."/>
            <person name="Rho M."/>
            <person name="Rogozin I.B."/>
            <person name="Sakarya O."/>
            <person name="Salamov A."/>
            <person name="Schaack S."/>
            <person name="Shapiro H."/>
            <person name="Shiga Y."/>
            <person name="Skalitzky C."/>
            <person name="Smith Z."/>
            <person name="Souvorov A."/>
            <person name="Sung W."/>
            <person name="Tang Z."/>
            <person name="Tsuchiya D."/>
            <person name="Tu H."/>
            <person name="Vos H."/>
            <person name="Wang M."/>
            <person name="Wolf Y.I."/>
            <person name="Yamagata H."/>
            <person name="Yamada T."/>
            <person name="Ye Y."/>
            <person name="Shaw J.R."/>
            <person name="Andrews J."/>
            <person name="Crease T.J."/>
            <person name="Tang H."/>
            <person name="Lucas S.M."/>
            <person name="Robertson H.M."/>
            <person name="Bork P."/>
            <person name="Koonin E.V."/>
            <person name="Zdobnov E.M."/>
            <person name="Grigoriev I.V."/>
            <person name="Lynch M."/>
            <person name="Boore J.L."/>
        </authorList>
    </citation>
    <scope>NUCLEOTIDE SEQUENCE [LARGE SCALE GENOMIC DNA]</scope>
</reference>
<feature type="region of interest" description="Disordered" evidence="1">
    <location>
        <begin position="121"/>
        <end position="180"/>
    </location>
</feature>
<organism evidence="3 4">
    <name type="scientific">Daphnia pulex</name>
    <name type="common">Water flea</name>
    <dbReference type="NCBI Taxonomy" id="6669"/>
    <lineage>
        <taxon>Eukaryota</taxon>
        <taxon>Metazoa</taxon>
        <taxon>Ecdysozoa</taxon>
        <taxon>Arthropoda</taxon>
        <taxon>Crustacea</taxon>
        <taxon>Branchiopoda</taxon>
        <taxon>Diplostraca</taxon>
        <taxon>Cladocera</taxon>
        <taxon>Anomopoda</taxon>
        <taxon>Daphniidae</taxon>
        <taxon>Daphnia</taxon>
    </lineage>
</organism>
<dbReference type="InParanoid" id="E9GFB7"/>
<evidence type="ECO:0000313" key="3">
    <source>
        <dbReference type="EMBL" id="EFX81610.1"/>
    </source>
</evidence>
<keyword evidence="4" id="KW-1185">Reference proteome</keyword>
<dbReference type="EMBL" id="GL732542">
    <property type="protein sequence ID" value="EFX81610.1"/>
    <property type="molecule type" value="Genomic_DNA"/>
</dbReference>
<feature type="compositionally biased region" description="Pro residues" evidence="1">
    <location>
        <begin position="129"/>
        <end position="140"/>
    </location>
</feature>
<evidence type="ECO:0000256" key="2">
    <source>
        <dbReference type="SAM" id="SignalP"/>
    </source>
</evidence>
<evidence type="ECO:0000313" key="4">
    <source>
        <dbReference type="Proteomes" id="UP000000305"/>
    </source>
</evidence>